<name>A0AAW4FD11_9HYPH</name>
<evidence type="ECO:0000256" key="1">
    <source>
        <dbReference type="SAM" id="Phobius"/>
    </source>
</evidence>
<evidence type="ECO:0000313" key="2">
    <source>
        <dbReference type="EMBL" id="MBM3089873.1"/>
    </source>
</evidence>
<organism evidence="2 3">
    <name type="scientific">Ensifer canadensis</name>
    <dbReference type="NCBI Taxonomy" id="555315"/>
    <lineage>
        <taxon>Bacteria</taxon>
        <taxon>Pseudomonadati</taxon>
        <taxon>Pseudomonadota</taxon>
        <taxon>Alphaproteobacteria</taxon>
        <taxon>Hyphomicrobiales</taxon>
        <taxon>Rhizobiaceae</taxon>
        <taxon>Sinorhizobium/Ensifer group</taxon>
        <taxon>Ensifer</taxon>
    </lineage>
</organism>
<protein>
    <submittedName>
        <fullName evidence="2">Uncharacterized protein</fullName>
    </submittedName>
</protein>
<keyword evidence="3" id="KW-1185">Reference proteome</keyword>
<gene>
    <name evidence="2" type="ORF">GFB56_03465</name>
</gene>
<keyword evidence="1" id="KW-0472">Membrane</keyword>
<dbReference type="Proteomes" id="UP000744980">
    <property type="component" value="Unassembled WGS sequence"/>
</dbReference>
<feature type="transmembrane region" description="Helical" evidence="1">
    <location>
        <begin position="54"/>
        <end position="72"/>
    </location>
</feature>
<dbReference type="AlphaFoldDB" id="A0AAW4FD11"/>
<evidence type="ECO:0000313" key="3">
    <source>
        <dbReference type="Proteomes" id="UP000744980"/>
    </source>
</evidence>
<proteinExistence type="predicted"/>
<keyword evidence="1" id="KW-1133">Transmembrane helix</keyword>
<reference evidence="2 3" key="1">
    <citation type="submission" date="2020-01" db="EMBL/GenBank/DDBJ databases">
        <title>Draft genome assembly of Ensifer adhaerens T173.</title>
        <authorList>
            <person name="Craig J.E."/>
            <person name="Stinchcombe J.R."/>
        </authorList>
    </citation>
    <scope>NUCLEOTIDE SEQUENCE [LARGE SCALE GENOMIC DNA]</scope>
    <source>
        <strain evidence="2 3">T173</strain>
    </source>
</reference>
<keyword evidence="1" id="KW-0812">Transmembrane</keyword>
<sequence>MTWGVNRPPLTEDAAEAIAKDIKHAEGHGATSEVPLSFLKSLYRLPLDPARRTHTGLVVLAIIVVLLVLFLWP</sequence>
<dbReference type="RefSeq" id="WP_038575800.1">
    <property type="nucleotide sequence ID" value="NZ_CP083370.1"/>
</dbReference>
<accession>A0AAW4FD11</accession>
<comment type="caution">
    <text evidence="2">The sequence shown here is derived from an EMBL/GenBank/DDBJ whole genome shotgun (WGS) entry which is preliminary data.</text>
</comment>
<dbReference type="EMBL" id="WXFA01000002">
    <property type="protein sequence ID" value="MBM3089873.1"/>
    <property type="molecule type" value="Genomic_DNA"/>
</dbReference>